<keyword evidence="3" id="KW-1185">Reference proteome</keyword>
<feature type="compositionally biased region" description="Acidic residues" evidence="1">
    <location>
        <begin position="237"/>
        <end position="250"/>
    </location>
</feature>
<feature type="compositionally biased region" description="Acidic residues" evidence="1">
    <location>
        <begin position="107"/>
        <end position="118"/>
    </location>
</feature>
<dbReference type="OrthoDB" id="7875768at2"/>
<dbReference type="AlphaFoldDB" id="A0A844CY31"/>
<feature type="compositionally biased region" description="Acidic residues" evidence="1">
    <location>
        <begin position="133"/>
        <end position="143"/>
    </location>
</feature>
<feature type="compositionally biased region" description="Basic and acidic residues" evidence="1">
    <location>
        <begin position="24"/>
        <end position="41"/>
    </location>
</feature>
<feature type="region of interest" description="Disordered" evidence="1">
    <location>
        <begin position="24"/>
        <end position="214"/>
    </location>
</feature>
<feature type="region of interest" description="Disordered" evidence="1">
    <location>
        <begin position="237"/>
        <end position="278"/>
    </location>
</feature>
<dbReference type="Proteomes" id="UP000564704">
    <property type="component" value="Unassembled WGS sequence"/>
</dbReference>
<evidence type="ECO:0000313" key="2">
    <source>
        <dbReference type="EMBL" id="MRU14543.1"/>
    </source>
</evidence>
<organism evidence="2 3">
    <name type="scientific">Roseovarius bejariae</name>
    <dbReference type="NCBI Taxonomy" id="2576383"/>
    <lineage>
        <taxon>Bacteria</taxon>
        <taxon>Pseudomonadati</taxon>
        <taxon>Pseudomonadota</taxon>
        <taxon>Alphaproteobacteria</taxon>
        <taxon>Rhodobacterales</taxon>
        <taxon>Roseobacteraceae</taxon>
        <taxon>Roseovarius</taxon>
    </lineage>
</organism>
<dbReference type="EMBL" id="SZWE01000001">
    <property type="protein sequence ID" value="MRU14543.1"/>
    <property type="molecule type" value="Genomic_DNA"/>
</dbReference>
<gene>
    <name evidence="2" type="ORF">FDP25_03760</name>
</gene>
<proteinExistence type="predicted"/>
<name>A0A844CY31_9RHOB</name>
<accession>A0A844CY31</accession>
<feature type="compositionally biased region" description="Low complexity" evidence="1">
    <location>
        <begin position="82"/>
        <end position="93"/>
    </location>
</feature>
<dbReference type="RefSeq" id="WP_154149076.1">
    <property type="nucleotide sequence ID" value="NZ_SZWE01000001.1"/>
</dbReference>
<evidence type="ECO:0000256" key="1">
    <source>
        <dbReference type="SAM" id="MobiDB-lite"/>
    </source>
</evidence>
<comment type="caution">
    <text evidence="2">The sequence shown here is derived from an EMBL/GenBank/DDBJ whole genome shotgun (WGS) entry which is preliminary data.</text>
</comment>
<sequence length="332" mass="36593">MSNPVTNAEIEDVLSSIRRLVSTDDREKTGATKAVHNEQDKLVLTPSQRVDEAPQEDGVFDSEATGEAPDVTDTVASLEQYAIEPEAESGASEAEPEPQEASGDVAQGEDEYSEDFTAEEQAWTPEFKHQDIDQSEAQEEVAEDDVRHEPEDEPVQAVSGNAEVEDEAPQIEKQAPPDLQARIASVEAALAGRDDEWEPDGEGESAYAGGKVTTLEWEDHGVDDASEAVDMRFEAAYDEGFEPDAEELSDEVTPSATEQDDHLDNANSEAPEEAEEDWQLQADVLDEDALRDMVSEIVRQELQGALGERITRNVRKLVRREIHRALASQEFE</sequence>
<protein>
    <submittedName>
        <fullName evidence="2">Uncharacterized protein</fullName>
    </submittedName>
</protein>
<reference evidence="2 3" key="1">
    <citation type="submission" date="2019-05" db="EMBL/GenBank/DDBJ databases">
        <title>Roseovarius bejariae sp. nov., a moderately halophylic bacterium isolated from a saline soil in Rambla Salada (Murcia).</title>
        <authorList>
            <person name="Castro D.J."/>
            <person name="Gomez-Altuve A."/>
            <person name="Reina J.C."/>
            <person name="Rodriguez M."/>
            <person name="Sampedro I."/>
            <person name="Llamas I."/>
            <person name="Martinez-Checa F."/>
        </authorList>
    </citation>
    <scope>NUCLEOTIDE SEQUENCE [LARGE SCALE GENOMIC DNA]</scope>
    <source>
        <strain evidence="2 3">A21</strain>
    </source>
</reference>
<evidence type="ECO:0000313" key="3">
    <source>
        <dbReference type="Proteomes" id="UP000564704"/>
    </source>
</evidence>